<dbReference type="Gene3D" id="3.10.105.10">
    <property type="entry name" value="Dipeptide-binding Protein, Domain 3"/>
    <property type="match status" value="1"/>
</dbReference>
<evidence type="ECO:0000313" key="6">
    <source>
        <dbReference type="EMBL" id="MBR0668618.1"/>
    </source>
</evidence>
<dbReference type="EMBL" id="JAAGBB010000063">
    <property type="protein sequence ID" value="MBR0668618.1"/>
    <property type="molecule type" value="Genomic_DNA"/>
</dbReference>
<evidence type="ECO:0000259" key="5">
    <source>
        <dbReference type="Pfam" id="PF00496"/>
    </source>
</evidence>
<feature type="signal peptide" evidence="4">
    <location>
        <begin position="1"/>
        <end position="22"/>
    </location>
</feature>
<keyword evidence="3 4" id="KW-0732">Signal</keyword>
<reference evidence="7" key="1">
    <citation type="journal article" date="2021" name="Syst. Appl. Microbiol.">
        <title>Roseomonas hellenica sp. nov., isolated from roots of wild-growing Alkanna tinctoria.</title>
        <authorList>
            <person name="Rat A."/>
            <person name="Naranjo H.D."/>
            <person name="Lebbe L."/>
            <person name="Cnockaert M."/>
            <person name="Krigas N."/>
            <person name="Grigoriadou K."/>
            <person name="Maloupa E."/>
            <person name="Willems A."/>
        </authorList>
    </citation>
    <scope>NUCLEOTIDE SEQUENCE [LARGE SCALE GENOMIC DNA]</scope>
    <source>
        <strain evidence="7">LMG 31523</strain>
    </source>
</reference>
<protein>
    <submittedName>
        <fullName evidence="6">ABC transporter substrate-binding protein</fullName>
    </submittedName>
</protein>
<dbReference type="InterPro" id="IPR000914">
    <property type="entry name" value="SBP_5_dom"/>
</dbReference>
<proteinExistence type="inferred from homology"/>
<dbReference type="InterPro" id="IPR030678">
    <property type="entry name" value="Peptide/Ni-bd"/>
</dbReference>
<dbReference type="Proteomes" id="UP001196870">
    <property type="component" value="Unassembled WGS sequence"/>
</dbReference>
<comment type="subcellular location">
    <subcellularLocation>
        <location evidence="1">Periplasm</location>
    </subcellularLocation>
</comment>
<evidence type="ECO:0000256" key="3">
    <source>
        <dbReference type="ARBA" id="ARBA00022729"/>
    </source>
</evidence>
<evidence type="ECO:0000256" key="2">
    <source>
        <dbReference type="ARBA" id="ARBA00005695"/>
    </source>
</evidence>
<dbReference type="RefSeq" id="WP_211856394.1">
    <property type="nucleotide sequence ID" value="NZ_JAAGBB010000063.1"/>
</dbReference>
<evidence type="ECO:0000256" key="4">
    <source>
        <dbReference type="SAM" id="SignalP"/>
    </source>
</evidence>
<dbReference type="InterPro" id="IPR039424">
    <property type="entry name" value="SBP_5"/>
</dbReference>
<dbReference type="PIRSF" id="PIRSF002741">
    <property type="entry name" value="MppA"/>
    <property type="match status" value="1"/>
</dbReference>
<dbReference type="PANTHER" id="PTHR30290:SF38">
    <property type="entry name" value="D,D-DIPEPTIDE-BINDING PERIPLASMIC PROTEIN DDPA-RELATED"/>
    <property type="match status" value="1"/>
</dbReference>
<organism evidence="6 7">
    <name type="scientific">Plastoroseomonas hellenica</name>
    <dbReference type="NCBI Taxonomy" id="2687306"/>
    <lineage>
        <taxon>Bacteria</taxon>
        <taxon>Pseudomonadati</taxon>
        <taxon>Pseudomonadota</taxon>
        <taxon>Alphaproteobacteria</taxon>
        <taxon>Acetobacterales</taxon>
        <taxon>Acetobacteraceae</taxon>
        <taxon>Plastoroseomonas</taxon>
    </lineage>
</organism>
<dbReference type="Pfam" id="PF00496">
    <property type="entry name" value="SBP_bac_5"/>
    <property type="match status" value="1"/>
</dbReference>
<comment type="caution">
    <text evidence="6">The sequence shown here is derived from an EMBL/GenBank/DDBJ whole genome shotgun (WGS) entry which is preliminary data.</text>
</comment>
<gene>
    <name evidence="6" type="ORF">GXW71_29975</name>
</gene>
<dbReference type="CDD" id="cd08502">
    <property type="entry name" value="PBP2_NikA_DppA_OppA_like_16"/>
    <property type="match status" value="1"/>
</dbReference>
<sequence>MRRRSLLAATAALPALARPALAQDANRVLRFVPEGNLNNPDPVWTTTTVARNHALLIWDMLYGLDDTYTPRPQMVEAQEVSDDRLTWRFRLREGLVFHDGIPVRGVDCIASIQRWGRRRPLGQTLLSLTEEMTAPDDRSFAIRLKRPFGLMLDALANQVFVMPERIARTDAFTQITEYVGSGPYRFEREQWVSGSQAIYTRNERYRPREEAPSFLAGGKQAHFDRVEWRIMPDSATAVSALGNNEVDWVQQPQADLLPLMRRNPQIRVAVNDRIGVIGMVALNHTQPPFNNQALRQALLPALDQKDFVTAALGAEPELFRTPAGIFTPGMPMANDEALEVLTGPRDLARARRMVAESGYAHERVVLMAPTDYPATMAIAQVANDLFRRLGLNVEFAAMDWGTLVQRRSSKEPVERGGWSAFCTTYEGLTVADPATHIPLRGNGPAAWFGWPVSPRLEALREQWLDAADRPAQLTIARQMQRIAFEEVPYLPTGQHFNPTAYRTSVQDIVPASFPIFWNARKV</sequence>
<name>A0ABS5F859_9PROT</name>
<evidence type="ECO:0000313" key="7">
    <source>
        <dbReference type="Proteomes" id="UP001196870"/>
    </source>
</evidence>
<dbReference type="SUPFAM" id="SSF53850">
    <property type="entry name" value="Periplasmic binding protein-like II"/>
    <property type="match status" value="1"/>
</dbReference>
<keyword evidence="7" id="KW-1185">Reference proteome</keyword>
<dbReference type="PANTHER" id="PTHR30290">
    <property type="entry name" value="PERIPLASMIC BINDING COMPONENT OF ABC TRANSPORTER"/>
    <property type="match status" value="1"/>
</dbReference>
<feature type="domain" description="Solute-binding protein family 5" evidence="5">
    <location>
        <begin position="70"/>
        <end position="412"/>
    </location>
</feature>
<feature type="chain" id="PRO_5047133248" evidence="4">
    <location>
        <begin position="23"/>
        <end position="522"/>
    </location>
</feature>
<accession>A0ABS5F859</accession>
<comment type="similarity">
    <text evidence="2">Belongs to the bacterial solute-binding protein 5 family.</text>
</comment>
<evidence type="ECO:0000256" key="1">
    <source>
        <dbReference type="ARBA" id="ARBA00004418"/>
    </source>
</evidence>
<dbReference type="Gene3D" id="3.40.190.10">
    <property type="entry name" value="Periplasmic binding protein-like II"/>
    <property type="match status" value="1"/>
</dbReference>